<name>M4BT75_HYAAE</name>
<dbReference type="STRING" id="559515.M4BT75"/>
<keyword evidence="2" id="KW-1185">Reference proteome</keyword>
<proteinExistence type="predicted"/>
<protein>
    <recommendedName>
        <fullName evidence="3">Retrotransposon gag domain-containing protein</fullName>
    </recommendedName>
</protein>
<sequence length="71" mass="8209">MLRTEQQRVGLAISKLGGRAREWALTCDASVDAAFPTWESLKRQMSRVFTPPNQAYRVRSRFECSHAKRRV</sequence>
<accession>M4BT75</accession>
<dbReference type="HOGENOM" id="CLU_195577_0_0_1"/>
<organism evidence="1 2">
    <name type="scientific">Hyaloperonospora arabidopsidis (strain Emoy2)</name>
    <name type="common">Downy mildew agent</name>
    <name type="synonym">Peronospora arabidopsidis</name>
    <dbReference type="NCBI Taxonomy" id="559515"/>
    <lineage>
        <taxon>Eukaryota</taxon>
        <taxon>Sar</taxon>
        <taxon>Stramenopiles</taxon>
        <taxon>Oomycota</taxon>
        <taxon>Peronosporomycetes</taxon>
        <taxon>Peronosporales</taxon>
        <taxon>Peronosporaceae</taxon>
        <taxon>Hyaloperonospora</taxon>
    </lineage>
</organism>
<evidence type="ECO:0008006" key="3">
    <source>
        <dbReference type="Google" id="ProtNLM"/>
    </source>
</evidence>
<reference evidence="2" key="1">
    <citation type="journal article" date="2010" name="Science">
        <title>Signatures of adaptation to obligate biotrophy in the Hyaloperonospora arabidopsidis genome.</title>
        <authorList>
            <person name="Baxter L."/>
            <person name="Tripathy S."/>
            <person name="Ishaque N."/>
            <person name="Boot N."/>
            <person name="Cabral A."/>
            <person name="Kemen E."/>
            <person name="Thines M."/>
            <person name="Ah-Fong A."/>
            <person name="Anderson R."/>
            <person name="Badejoko W."/>
            <person name="Bittner-Eddy P."/>
            <person name="Boore J.L."/>
            <person name="Chibucos M.C."/>
            <person name="Coates M."/>
            <person name="Dehal P."/>
            <person name="Delehaunty K."/>
            <person name="Dong S."/>
            <person name="Downton P."/>
            <person name="Dumas B."/>
            <person name="Fabro G."/>
            <person name="Fronick C."/>
            <person name="Fuerstenberg S.I."/>
            <person name="Fulton L."/>
            <person name="Gaulin E."/>
            <person name="Govers F."/>
            <person name="Hughes L."/>
            <person name="Humphray S."/>
            <person name="Jiang R.H."/>
            <person name="Judelson H."/>
            <person name="Kamoun S."/>
            <person name="Kyung K."/>
            <person name="Meijer H."/>
            <person name="Minx P."/>
            <person name="Morris P."/>
            <person name="Nelson J."/>
            <person name="Phuntumart V."/>
            <person name="Qutob D."/>
            <person name="Rehmany A."/>
            <person name="Rougon-Cardoso A."/>
            <person name="Ryden P."/>
            <person name="Torto-Alalibo T."/>
            <person name="Studholme D."/>
            <person name="Wang Y."/>
            <person name="Win J."/>
            <person name="Wood J."/>
            <person name="Clifton S.W."/>
            <person name="Rogers J."/>
            <person name="Van den Ackerveken G."/>
            <person name="Jones J.D."/>
            <person name="McDowell J.M."/>
            <person name="Beynon J."/>
            <person name="Tyler B.M."/>
        </authorList>
    </citation>
    <scope>NUCLEOTIDE SEQUENCE [LARGE SCALE GENOMIC DNA]</scope>
    <source>
        <strain evidence="2">Emoy2</strain>
    </source>
</reference>
<dbReference type="AlphaFoldDB" id="M4BT75"/>
<dbReference type="VEuPathDB" id="FungiDB:HpaG809660"/>
<reference evidence="1" key="2">
    <citation type="submission" date="2015-06" db="UniProtKB">
        <authorList>
            <consortium name="EnsemblProtists"/>
        </authorList>
    </citation>
    <scope>IDENTIFICATION</scope>
    <source>
        <strain evidence="1">Emoy2</strain>
    </source>
</reference>
<dbReference type="EMBL" id="JH597821">
    <property type="status" value="NOT_ANNOTATED_CDS"/>
    <property type="molecule type" value="Genomic_DNA"/>
</dbReference>
<evidence type="ECO:0000313" key="2">
    <source>
        <dbReference type="Proteomes" id="UP000011713"/>
    </source>
</evidence>
<dbReference type="EnsemblProtists" id="HpaT809660">
    <property type="protein sequence ID" value="HpaP809660"/>
    <property type="gene ID" value="HpaG809660"/>
</dbReference>
<dbReference type="InParanoid" id="M4BT75"/>
<evidence type="ECO:0000313" key="1">
    <source>
        <dbReference type="EnsemblProtists" id="HpaP809660"/>
    </source>
</evidence>
<dbReference type="Proteomes" id="UP000011713">
    <property type="component" value="Unassembled WGS sequence"/>
</dbReference>